<evidence type="ECO:0000256" key="7">
    <source>
        <dbReference type="PIRSR" id="PIRSR602401-1"/>
    </source>
</evidence>
<dbReference type="InterPro" id="IPR050196">
    <property type="entry name" value="Cytochrome_P450_Monoox"/>
</dbReference>
<accession>A0A1W9ZHT5</accession>
<dbReference type="PANTHER" id="PTHR24291:SF50">
    <property type="entry name" value="BIFUNCTIONAL ALBAFLAVENONE MONOOXYGENASE_TERPENE SYNTHASE"/>
    <property type="match status" value="1"/>
</dbReference>
<comment type="cofactor">
    <cofactor evidence="7">
        <name>heme</name>
        <dbReference type="ChEBI" id="CHEBI:30413"/>
    </cofactor>
</comment>
<dbReference type="InterPro" id="IPR036396">
    <property type="entry name" value="Cyt_P450_sf"/>
</dbReference>
<dbReference type="Pfam" id="PF00067">
    <property type="entry name" value="p450"/>
    <property type="match status" value="1"/>
</dbReference>
<dbReference type="OrthoDB" id="7376058at2"/>
<keyword evidence="10" id="KW-1185">Reference proteome</keyword>
<comment type="similarity">
    <text evidence="1 8">Belongs to the cytochrome P450 family.</text>
</comment>
<evidence type="ECO:0000313" key="9">
    <source>
        <dbReference type="EMBL" id="ORA15373.1"/>
    </source>
</evidence>
<evidence type="ECO:0000256" key="6">
    <source>
        <dbReference type="ARBA" id="ARBA00023033"/>
    </source>
</evidence>
<organism evidence="9 10">
    <name type="scientific">Mycobacterium angelicum</name>
    <dbReference type="NCBI Taxonomy" id="470074"/>
    <lineage>
        <taxon>Bacteria</taxon>
        <taxon>Bacillati</taxon>
        <taxon>Actinomycetota</taxon>
        <taxon>Actinomycetes</taxon>
        <taxon>Mycobacteriales</taxon>
        <taxon>Mycobacteriaceae</taxon>
        <taxon>Mycobacterium</taxon>
    </lineage>
</organism>
<sequence length="464" mass="51225">MTGASPIPTAPRALPLLGHTLPLLRNPLSFLSSLPAQGDVVRIRLGPIAAMVPCTAEYTHEVLCDDRTFDKGGIFFDRFRELLGDGIGTCPRSRHRRQRRLLQPAFHSQRLPGYAETMVTQVDAVLGSWRDGQIIDVTAEMMTITSQTLLATMFSDSLPATVLRDALDDVAAIFEVLYWRMLTPPPLDRLPTPGNRRYQRARSRLRDAVGSAITGRRAQGGDRGDLLSAMLTARDVDNGNGALTDAELVDQVVSFFVAGTETTALTIAWALHSLSEHPAIERRLHSEVDAVLAGRAATYRDLPDLGLVNRIISETLRLYPPGWIISRLVTTDTHLGDHRIPAGATVMFSPYLIHHRPDLYPDPERFDPDRWLPERAKAIRRDAFIPFGGGARRCMGDQFGITEAVLALATIAANWRMERVGGTRVRPVAEASLRPHGLRLRATARTVSRIPLHPTMTQASQEIG</sequence>
<name>A0A1W9ZHT5_MYCAN</name>
<dbReference type="InterPro" id="IPR017972">
    <property type="entry name" value="Cyt_P450_CS"/>
</dbReference>
<evidence type="ECO:0000256" key="4">
    <source>
        <dbReference type="ARBA" id="ARBA00023002"/>
    </source>
</evidence>
<dbReference type="PRINTS" id="PR00463">
    <property type="entry name" value="EP450I"/>
</dbReference>
<dbReference type="GO" id="GO:0004497">
    <property type="term" value="F:monooxygenase activity"/>
    <property type="evidence" value="ECO:0007669"/>
    <property type="project" value="UniProtKB-KW"/>
</dbReference>
<evidence type="ECO:0000256" key="3">
    <source>
        <dbReference type="ARBA" id="ARBA00022723"/>
    </source>
</evidence>
<keyword evidence="6 8" id="KW-0503">Monooxygenase</keyword>
<dbReference type="Proteomes" id="UP000192284">
    <property type="component" value="Unassembled WGS sequence"/>
</dbReference>
<dbReference type="CDD" id="cd11049">
    <property type="entry name" value="CYP170A1-like"/>
    <property type="match status" value="1"/>
</dbReference>
<dbReference type="RefSeq" id="WP_083115384.1">
    <property type="nucleotide sequence ID" value="NZ_JACKTS010000023.1"/>
</dbReference>
<dbReference type="PANTHER" id="PTHR24291">
    <property type="entry name" value="CYTOCHROME P450 FAMILY 4"/>
    <property type="match status" value="1"/>
</dbReference>
<dbReference type="PROSITE" id="PS00086">
    <property type="entry name" value="CYTOCHROME_P450"/>
    <property type="match status" value="1"/>
</dbReference>
<dbReference type="InterPro" id="IPR002401">
    <property type="entry name" value="Cyt_P450_E_grp-I"/>
</dbReference>
<evidence type="ECO:0000256" key="8">
    <source>
        <dbReference type="RuleBase" id="RU000461"/>
    </source>
</evidence>
<keyword evidence="5 7" id="KW-0408">Iron</keyword>
<keyword evidence="2 7" id="KW-0349">Heme</keyword>
<reference evidence="9 10" key="1">
    <citation type="submission" date="2017-02" db="EMBL/GenBank/DDBJ databases">
        <title>The new phylogeny of genus Mycobacterium.</title>
        <authorList>
            <person name="Tortoli E."/>
            <person name="Trovato A."/>
            <person name="Cirillo D.M."/>
        </authorList>
    </citation>
    <scope>NUCLEOTIDE SEQUENCE [LARGE SCALE GENOMIC DNA]</scope>
    <source>
        <strain evidence="9 10">DSM 45057</strain>
    </source>
</reference>
<dbReference type="InterPro" id="IPR001128">
    <property type="entry name" value="Cyt_P450"/>
</dbReference>
<gene>
    <name evidence="9" type="ORF">BST12_22090</name>
</gene>
<dbReference type="GO" id="GO:0005506">
    <property type="term" value="F:iron ion binding"/>
    <property type="evidence" value="ECO:0007669"/>
    <property type="project" value="InterPro"/>
</dbReference>
<keyword evidence="3 7" id="KW-0479">Metal-binding</keyword>
<dbReference type="GO" id="GO:0016705">
    <property type="term" value="F:oxidoreductase activity, acting on paired donors, with incorporation or reduction of molecular oxygen"/>
    <property type="evidence" value="ECO:0007669"/>
    <property type="project" value="InterPro"/>
</dbReference>
<evidence type="ECO:0000256" key="2">
    <source>
        <dbReference type="ARBA" id="ARBA00022617"/>
    </source>
</evidence>
<feature type="binding site" description="axial binding residue" evidence="7">
    <location>
        <position position="394"/>
    </location>
    <ligand>
        <name>heme</name>
        <dbReference type="ChEBI" id="CHEBI:30413"/>
    </ligand>
    <ligandPart>
        <name>Fe</name>
        <dbReference type="ChEBI" id="CHEBI:18248"/>
    </ligandPart>
</feature>
<dbReference type="PRINTS" id="PR00385">
    <property type="entry name" value="P450"/>
</dbReference>
<evidence type="ECO:0000256" key="5">
    <source>
        <dbReference type="ARBA" id="ARBA00023004"/>
    </source>
</evidence>
<protein>
    <submittedName>
        <fullName evidence="9">Cytochrome P450</fullName>
    </submittedName>
</protein>
<dbReference type="Gene3D" id="1.10.630.10">
    <property type="entry name" value="Cytochrome P450"/>
    <property type="match status" value="1"/>
</dbReference>
<dbReference type="EMBL" id="MVHE01000051">
    <property type="protein sequence ID" value="ORA15373.1"/>
    <property type="molecule type" value="Genomic_DNA"/>
</dbReference>
<keyword evidence="4 8" id="KW-0560">Oxidoreductase</keyword>
<dbReference type="AlphaFoldDB" id="A0A1W9ZHT5"/>
<comment type="caution">
    <text evidence="9">The sequence shown here is derived from an EMBL/GenBank/DDBJ whole genome shotgun (WGS) entry which is preliminary data.</text>
</comment>
<dbReference type="SUPFAM" id="SSF48264">
    <property type="entry name" value="Cytochrome P450"/>
    <property type="match status" value="1"/>
</dbReference>
<proteinExistence type="inferred from homology"/>
<dbReference type="GO" id="GO:0020037">
    <property type="term" value="F:heme binding"/>
    <property type="evidence" value="ECO:0007669"/>
    <property type="project" value="InterPro"/>
</dbReference>
<evidence type="ECO:0000313" key="10">
    <source>
        <dbReference type="Proteomes" id="UP000192284"/>
    </source>
</evidence>
<evidence type="ECO:0000256" key="1">
    <source>
        <dbReference type="ARBA" id="ARBA00010617"/>
    </source>
</evidence>